<evidence type="ECO:0000313" key="2">
    <source>
        <dbReference type="Proteomes" id="UP000301870"/>
    </source>
</evidence>
<feature type="compositionally biased region" description="Basic and acidic residues" evidence="1">
    <location>
        <begin position="131"/>
        <end position="142"/>
    </location>
</feature>
<feature type="region of interest" description="Disordered" evidence="1">
    <location>
        <begin position="111"/>
        <end position="142"/>
    </location>
</feature>
<protein>
    <submittedName>
        <fullName evidence="3">Uncharacterized protein LOC111350552</fullName>
    </submittedName>
</protein>
<dbReference type="GeneID" id="111350552"/>
<dbReference type="AlphaFoldDB" id="A0A9J7DT61"/>
<sequence>MEAWIDRGHGVLSFRLTQVLTGHGCFGKYLCRIGREQTSACHHCDGGLEDTARHTLEECTAWAEPRRELFAVLGGSNLSLLTVVRAMVDSESVWDGVASFCEQVMLEKEAAEREREASSPLPSRRRCAGRQRREAAADLRPP</sequence>
<dbReference type="KEGG" id="sliu:111350552"/>
<accession>A0A9J7DT61</accession>
<evidence type="ECO:0000256" key="1">
    <source>
        <dbReference type="SAM" id="MobiDB-lite"/>
    </source>
</evidence>
<gene>
    <name evidence="3" type="primary">LOC111350552</name>
</gene>
<dbReference type="OrthoDB" id="7480128at2759"/>
<reference evidence="3" key="1">
    <citation type="submission" date="2025-08" db="UniProtKB">
        <authorList>
            <consortium name="RefSeq"/>
        </authorList>
    </citation>
    <scope>IDENTIFICATION</scope>
    <source>
        <strain evidence="3">Ishihara</strain>
        <tissue evidence="3">Whole body</tissue>
    </source>
</reference>
<organism evidence="2 3">
    <name type="scientific">Spodoptera litura</name>
    <name type="common">Asian cotton leafworm</name>
    <dbReference type="NCBI Taxonomy" id="69820"/>
    <lineage>
        <taxon>Eukaryota</taxon>
        <taxon>Metazoa</taxon>
        <taxon>Ecdysozoa</taxon>
        <taxon>Arthropoda</taxon>
        <taxon>Hexapoda</taxon>
        <taxon>Insecta</taxon>
        <taxon>Pterygota</taxon>
        <taxon>Neoptera</taxon>
        <taxon>Endopterygota</taxon>
        <taxon>Lepidoptera</taxon>
        <taxon>Glossata</taxon>
        <taxon>Ditrysia</taxon>
        <taxon>Noctuoidea</taxon>
        <taxon>Noctuidae</taxon>
        <taxon>Amphipyrinae</taxon>
        <taxon>Spodoptera</taxon>
    </lineage>
</organism>
<dbReference type="RefSeq" id="XP_022817938.1">
    <property type="nucleotide sequence ID" value="XM_022962170.1"/>
</dbReference>
<proteinExistence type="predicted"/>
<keyword evidence="2" id="KW-1185">Reference proteome</keyword>
<dbReference type="Proteomes" id="UP000301870">
    <property type="component" value="Chromosome 11"/>
</dbReference>
<name>A0A9J7DT61_SPOLT</name>
<evidence type="ECO:0000313" key="3">
    <source>
        <dbReference type="RefSeq" id="XP_022817938.1"/>
    </source>
</evidence>